<keyword evidence="4" id="KW-1185">Reference proteome</keyword>
<reference evidence="3" key="1">
    <citation type="submission" date="2021-06" db="EMBL/GenBank/DDBJ databases">
        <authorList>
            <person name="Hodson N. C."/>
            <person name="Mongue J. A."/>
            <person name="Jaron S. K."/>
        </authorList>
    </citation>
    <scope>NUCLEOTIDE SEQUENCE</scope>
</reference>
<evidence type="ECO:0000256" key="1">
    <source>
        <dbReference type="ARBA" id="ARBA00023157"/>
    </source>
</evidence>
<dbReference type="OrthoDB" id="10051896at2759"/>
<keyword evidence="1" id="KW-1015">Disulfide bond</keyword>
<dbReference type="AlphaFoldDB" id="A0A8J2JDK8"/>
<dbReference type="CDD" id="cd00190">
    <property type="entry name" value="Tryp_SPc"/>
    <property type="match status" value="1"/>
</dbReference>
<dbReference type="GO" id="GO:0006508">
    <property type="term" value="P:proteolysis"/>
    <property type="evidence" value="ECO:0007669"/>
    <property type="project" value="InterPro"/>
</dbReference>
<dbReference type="EMBL" id="CAJVCH010026296">
    <property type="protein sequence ID" value="CAG7700195.1"/>
    <property type="molecule type" value="Genomic_DNA"/>
</dbReference>
<comment type="caution">
    <text evidence="3">The sequence shown here is derived from an EMBL/GenBank/DDBJ whole genome shotgun (WGS) entry which is preliminary data.</text>
</comment>
<organism evidence="3 4">
    <name type="scientific">Allacma fusca</name>
    <dbReference type="NCBI Taxonomy" id="39272"/>
    <lineage>
        <taxon>Eukaryota</taxon>
        <taxon>Metazoa</taxon>
        <taxon>Ecdysozoa</taxon>
        <taxon>Arthropoda</taxon>
        <taxon>Hexapoda</taxon>
        <taxon>Collembola</taxon>
        <taxon>Symphypleona</taxon>
        <taxon>Sminthuridae</taxon>
        <taxon>Allacma</taxon>
    </lineage>
</organism>
<dbReference type="PANTHER" id="PTHR24253">
    <property type="entry name" value="TRANSMEMBRANE PROTEASE SERINE"/>
    <property type="match status" value="1"/>
</dbReference>
<dbReference type="GO" id="GO:0004252">
    <property type="term" value="F:serine-type endopeptidase activity"/>
    <property type="evidence" value="ECO:0007669"/>
    <property type="project" value="InterPro"/>
</dbReference>
<gene>
    <name evidence="3" type="ORF">AFUS01_LOCUS4224</name>
</gene>
<evidence type="ECO:0000259" key="2">
    <source>
        <dbReference type="PROSITE" id="PS50240"/>
    </source>
</evidence>
<dbReference type="InterPro" id="IPR001254">
    <property type="entry name" value="Trypsin_dom"/>
</dbReference>
<name>A0A8J2JDK8_9HEXA</name>
<evidence type="ECO:0000313" key="3">
    <source>
        <dbReference type="EMBL" id="CAG7700195.1"/>
    </source>
</evidence>
<dbReference type="PANTHER" id="PTHR24253:SF103">
    <property type="entry name" value="TRANSMEMBRANE PROTEASE SERINE 7"/>
    <property type="match status" value="1"/>
</dbReference>
<dbReference type="Proteomes" id="UP000708208">
    <property type="component" value="Unassembled WGS sequence"/>
</dbReference>
<dbReference type="PROSITE" id="PS50240">
    <property type="entry name" value="TRYPSIN_DOM"/>
    <property type="match status" value="1"/>
</dbReference>
<evidence type="ECO:0000313" key="4">
    <source>
        <dbReference type="Proteomes" id="UP000708208"/>
    </source>
</evidence>
<accession>A0A8J2JDK8</accession>
<dbReference type="Pfam" id="PF00089">
    <property type="entry name" value="Trypsin"/>
    <property type="match status" value="1"/>
</dbReference>
<dbReference type="SMART" id="SM00020">
    <property type="entry name" value="Tryp_SPc"/>
    <property type="match status" value="1"/>
</dbReference>
<feature type="domain" description="Peptidase S1" evidence="2">
    <location>
        <begin position="1"/>
        <end position="178"/>
    </location>
</feature>
<sequence length="211" mass="23397">FEEGTMRLNVEKRIFHQEFVKEYRKLGFDYDIALLKLEKPVNLAGKNAPVPVCLPTTSDHDEYENITAVTVGWGRTQFRDSTSGAPILQKLSVPIYSLDECFEISGIPVSNRFICAGHQTKDKDIGKSDSGGPLLLEIDGRWVQIGVVSWGAGEVDGHVASGFTRVTAFLTWILHHIDETSDADLLWCSEGAGEFKPDNSSELLELDTQLL</sequence>
<proteinExistence type="predicted"/>
<protein>
    <recommendedName>
        <fullName evidence="2">Peptidase S1 domain-containing protein</fullName>
    </recommendedName>
</protein>
<feature type="non-terminal residue" evidence="3">
    <location>
        <position position="1"/>
    </location>
</feature>